<dbReference type="VEuPathDB" id="FungiDB:PDIP_55340"/>
<feature type="compositionally biased region" description="Polar residues" evidence="1">
    <location>
        <begin position="90"/>
        <end position="105"/>
    </location>
</feature>
<dbReference type="GeneID" id="26233850"/>
<name>A0A7T7BLA5_PENDI</name>
<sequence>MENRYERSMREQWETSLMGAPFWDRVTRDAQELAASEGQALTSELPQQGPTQSPSKKPVQTAVTSSPKKSSKKTSHFQLSQLASFNSLRLRNTIDTSPAGTDTTTSPEKSPAKSEKSSKKNSLRLPSLSSFKNLSLKRRDPIIASTGGIVELLQETRPSILSPSTFLRPESPLPPIPKAPRPVFRSLYRGNSAADLDIALTRPPGGSQPLPIISPSRPSIVSFQEWLERESDPRPETEKVTAPHLAYRSRISLMAHLNDGDTWDTISRTRSVLELNMFFDARKVSSRKSLVDLNDDQSINKTTITDDVIMVDKSTMTEPDLDSSNTPHTTMVDKATMTDFEIESSVTEKATTAEIETLGSAAESWPADKGPVEIDLSTECATKELTTGDHLITEAADNNGAHHSAKKQEGEIRIFILTLEQVRPLLEFRSLRVLRLVGMMKSYQPIIWQAVWLNPQLTTLELEMAVGLDINKPEGPSGWEPIKKGWVMNVKSRAAPVYYGQGDGEISSKIGYGEYLDKYCIEKGKMLALCTRCPVPPYLPVKHLTLTGFAVDGDSFGMWFRNLEEVHFKKDCIDCGFWLSRAQRDVRVRHSNEFGVARGEDGPSGACSTEELGEEELADLTAAVRGLGASKM</sequence>
<evidence type="ECO:0000256" key="1">
    <source>
        <dbReference type="SAM" id="MobiDB-lite"/>
    </source>
</evidence>
<proteinExistence type="predicted"/>
<dbReference type="OMA" id="GMMKSYQ"/>
<feature type="compositionally biased region" description="Polar residues" evidence="1">
    <location>
        <begin position="39"/>
        <end position="55"/>
    </location>
</feature>
<dbReference type="EMBL" id="CP060776">
    <property type="protein sequence ID" value="QQK43701.1"/>
    <property type="molecule type" value="Genomic_DNA"/>
</dbReference>
<reference evidence="2 3" key="1">
    <citation type="submission" date="2020-08" db="EMBL/GenBank/DDBJ databases">
        <title>The completed genome sequence of the pathogenic ascomycete fungus Penicillium digitatum.</title>
        <authorList>
            <person name="Wang M."/>
        </authorList>
    </citation>
    <scope>NUCLEOTIDE SEQUENCE [LARGE SCALE GENOMIC DNA]</scope>
    <source>
        <strain evidence="2 3">PdW03</strain>
    </source>
</reference>
<feature type="region of interest" description="Disordered" evidence="1">
    <location>
        <begin position="90"/>
        <end position="124"/>
    </location>
</feature>
<gene>
    <name evidence="2" type="ORF">Pdw03_7602</name>
</gene>
<protein>
    <submittedName>
        <fullName evidence="2">Uncharacterized protein</fullName>
    </submittedName>
</protein>
<organism evidence="2 3">
    <name type="scientific">Penicillium digitatum</name>
    <name type="common">Green mold</name>
    <dbReference type="NCBI Taxonomy" id="36651"/>
    <lineage>
        <taxon>Eukaryota</taxon>
        <taxon>Fungi</taxon>
        <taxon>Dikarya</taxon>
        <taxon>Ascomycota</taxon>
        <taxon>Pezizomycotina</taxon>
        <taxon>Eurotiomycetes</taxon>
        <taxon>Eurotiomycetidae</taxon>
        <taxon>Eurotiales</taxon>
        <taxon>Aspergillaceae</taxon>
        <taxon>Penicillium</taxon>
    </lineage>
</organism>
<accession>A0A7T7BLA5</accession>
<feature type="region of interest" description="Disordered" evidence="1">
    <location>
        <begin position="29"/>
        <end position="78"/>
    </location>
</feature>
<dbReference type="RefSeq" id="XP_014532760.1">
    <property type="nucleotide sequence ID" value="XM_014677274.1"/>
</dbReference>
<dbReference type="Proteomes" id="UP000595662">
    <property type="component" value="Chromosome 3"/>
</dbReference>
<dbReference type="AlphaFoldDB" id="A0A7T7BLA5"/>
<evidence type="ECO:0000313" key="2">
    <source>
        <dbReference type="EMBL" id="QQK43701.1"/>
    </source>
</evidence>
<evidence type="ECO:0000313" key="3">
    <source>
        <dbReference type="Proteomes" id="UP000595662"/>
    </source>
</evidence>
<dbReference type="KEGG" id="pdp:PDIP_55340"/>